<organism evidence="2 3">
    <name type="scientific">Dictyobacter kobayashii</name>
    <dbReference type="NCBI Taxonomy" id="2014872"/>
    <lineage>
        <taxon>Bacteria</taxon>
        <taxon>Bacillati</taxon>
        <taxon>Chloroflexota</taxon>
        <taxon>Ktedonobacteria</taxon>
        <taxon>Ktedonobacterales</taxon>
        <taxon>Dictyobacteraceae</taxon>
        <taxon>Dictyobacter</taxon>
    </lineage>
</organism>
<dbReference type="SFLD" id="SFLDS00003">
    <property type="entry name" value="Haloacid_Dehalogenase"/>
    <property type="match status" value="1"/>
</dbReference>
<evidence type="ECO:0008006" key="4">
    <source>
        <dbReference type="Google" id="ProtNLM"/>
    </source>
</evidence>
<evidence type="ECO:0000313" key="2">
    <source>
        <dbReference type="EMBL" id="GCE19342.1"/>
    </source>
</evidence>
<dbReference type="InterPro" id="IPR036412">
    <property type="entry name" value="HAD-like_sf"/>
</dbReference>
<dbReference type="InterPro" id="IPR023214">
    <property type="entry name" value="HAD_sf"/>
</dbReference>
<dbReference type="NCBIfam" id="TIGR01549">
    <property type="entry name" value="HAD-SF-IA-v1"/>
    <property type="match status" value="1"/>
</dbReference>
<dbReference type="GO" id="GO:0016787">
    <property type="term" value="F:hydrolase activity"/>
    <property type="evidence" value="ECO:0007669"/>
    <property type="project" value="UniProtKB-KW"/>
</dbReference>
<evidence type="ECO:0000256" key="1">
    <source>
        <dbReference type="ARBA" id="ARBA00022801"/>
    </source>
</evidence>
<dbReference type="PANTHER" id="PTHR43316">
    <property type="entry name" value="HYDROLASE, HALOACID DELAHOGENASE-RELATED"/>
    <property type="match status" value="1"/>
</dbReference>
<name>A0A402AJR3_9CHLR</name>
<dbReference type="OrthoDB" id="142397at2"/>
<dbReference type="EMBL" id="BIFS01000001">
    <property type="protein sequence ID" value="GCE19342.1"/>
    <property type="molecule type" value="Genomic_DNA"/>
</dbReference>
<dbReference type="Pfam" id="PF00702">
    <property type="entry name" value="Hydrolase"/>
    <property type="match status" value="1"/>
</dbReference>
<comment type="caution">
    <text evidence="2">The sequence shown here is derived from an EMBL/GenBank/DDBJ whole genome shotgun (WGS) entry which is preliminary data.</text>
</comment>
<dbReference type="Proteomes" id="UP000287188">
    <property type="component" value="Unassembled WGS sequence"/>
</dbReference>
<sequence>MDRRIRCILFDIGYTLWERIIPDTALASEALDQALLFLQEYINPQLFQQLDQDKVRRELLPALLTELKREEKKDPNYEPDFGQVTATVLTQFGLPAIEARAGRRLFSSLQVSAAATRRLFPGALETLQALQQRGYMLGVVTNRSWGGPSFLADLQQLGLLNFFPINAIAISADLGIRKPHAAIFHYALNALHASPVEAAMVGDSLYADVGGAQSLGIATVWKPVPQLYSSLREHNGLPASEPVAPTALFAAGLEYEQQRRRRQLNVAPPDHTIEQLHDLLTIFTGADIQ</sequence>
<dbReference type="InterPro" id="IPR006439">
    <property type="entry name" value="HAD-SF_hydro_IA"/>
</dbReference>
<accession>A0A402AJR3</accession>
<dbReference type="InterPro" id="IPR051540">
    <property type="entry name" value="S-2-haloacid_dehalogenase"/>
</dbReference>
<dbReference type="SFLD" id="SFLDG01129">
    <property type="entry name" value="C1.5:_HAD__Beta-PGM__Phosphata"/>
    <property type="match status" value="1"/>
</dbReference>
<dbReference type="SUPFAM" id="SSF56784">
    <property type="entry name" value="HAD-like"/>
    <property type="match status" value="1"/>
</dbReference>
<dbReference type="RefSeq" id="WP_126551231.1">
    <property type="nucleotide sequence ID" value="NZ_BIFS01000001.1"/>
</dbReference>
<dbReference type="Gene3D" id="3.40.50.1000">
    <property type="entry name" value="HAD superfamily/HAD-like"/>
    <property type="match status" value="1"/>
</dbReference>
<reference evidence="3" key="1">
    <citation type="submission" date="2018-12" db="EMBL/GenBank/DDBJ databases">
        <title>Tengunoibacter tsumagoiensis gen. nov., sp. nov., Dictyobacter kobayashii sp. nov., D. alpinus sp. nov., and D. joshuensis sp. nov. and description of Dictyobacteraceae fam. nov. within the order Ktedonobacterales isolated from Tengu-no-mugimeshi.</title>
        <authorList>
            <person name="Wang C.M."/>
            <person name="Zheng Y."/>
            <person name="Sakai Y."/>
            <person name="Toyoda A."/>
            <person name="Minakuchi Y."/>
            <person name="Abe K."/>
            <person name="Yokota A."/>
            <person name="Yabe S."/>
        </authorList>
    </citation>
    <scope>NUCLEOTIDE SEQUENCE [LARGE SCALE GENOMIC DNA]</scope>
    <source>
        <strain evidence="3">Uno11</strain>
    </source>
</reference>
<dbReference type="Gene3D" id="1.20.120.1600">
    <property type="match status" value="1"/>
</dbReference>
<evidence type="ECO:0000313" key="3">
    <source>
        <dbReference type="Proteomes" id="UP000287188"/>
    </source>
</evidence>
<proteinExistence type="predicted"/>
<dbReference type="PANTHER" id="PTHR43316:SF8">
    <property type="entry name" value="HAD FAMILY HYDROLASE"/>
    <property type="match status" value="1"/>
</dbReference>
<protein>
    <recommendedName>
        <fullName evidence="4">Haloacid dehalogenase</fullName>
    </recommendedName>
</protein>
<gene>
    <name evidence="2" type="ORF">KDK_31420</name>
</gene>
<dbReference type="AlphaFoldDB" id="A0A402AJR3"/>
<keyword evidence="3" id="KW-1185">Reference proteome</keyword>
<keyword evidence="1" id="KW-0378">Hydrolase</keyword>